<reference evidence="1" key="1">
    <citation type="journal article" date="2015" name="Nature">
        <title>Complex archaea that bridge the gap between prokaryotes and eukaryotes.</title>
        <authorList>
            <person name="Spang A."/>
            <person name="Saw J.H."/>
            <person name="Jorgensen S.L."/>
            <person name="Zaremba-Niedzwiedzka K."/>
            <person name="Martijn J."/>
            <person name="Lind A.E."/>
            <person name="van Eijk R."/>
            <person name="Schleper C."/>
            <person name="Guy L."/>
            <person name="Ettema T.J."/>
        </authorList>
    </citation>
    <scope>NUCLEOTIDE SEQUENCE</scope>
</reference>
<dbReference type="AlphaFoldDB" id="A0A0F9H4D9"/>
<proteinExistence type="predicted"/>
<dbReference type="EMBL" id="LAZR01018069">
    <property type="protein sequence ID" value="KKL97831.1"/>
    <property type="molecule type" value="Genomic_DNA"/>
</dbReference>
<evidence type="ECO:0000313" key="1">
    <source>
        <dbReference type="EMBL" id="KKL97831.1"/>
    </source>
</evidence>
<name>A0A0F9H4D9_9ZZZZ</name>
<organism evidence="1">
    <name type="scientific">marine sediment metagenome</name>
    <dbReference type="NCBI Taxonomy" id="412755"/>
    <lineage>
        <taxon>unclassified sequences</taxon>
        <taxon>metagenomes</taxon>
        <taxon>ecological metagenomes</taxon>
    </lineage>
</organism>
<sequence>MPNIFSTKENLSSVPPVVGVEIIKVARKSPDGRISLFDLFHRLKDKDWFAPRAVYFGMLFLYSTGLIEFDGIYVTVLSDDQAE</sequence>
<comment type="caution">
    <text evidence="1">The sequence shown here is derived from an EMBL/GenBank/DDBJ whole genome shotgun (WGS) entry which is preliminary data.</text>
</comment>
<accession>A0A0F9H4D9</accession>
<protein>
    <submittedName>
        <fullName evidence="1">Uncharacterized protein</fullName>
    </submittedName>
</protein>
<gene>
    <name evidence="1" type="ORF">LCGC14_1830480</name>
</gene>